<dbReference type="SUPFAM" id="SSF53328">
    <property type="entry name" value="Formyltransferase"/>
    <property type="match status" value="1"/>
</dbReference>
<comment type="caution">
    <text evidence="2">The sequence shown here is derived from an EMBL/GenBank/DDBJ whole genome shotgun (WGS) entry which is preliminary data.</text>
</comment>
<dbReference type="OrthoDB" id="9802815at2"/>
<evidence type="ECO:0000313" key="3">
    <source>
        <dbReference type="Proteomes" id="UP000310016"/>
    </source>
</evidence>
<protein>
    <submittedName>
        <fullName evidence="2">Formyl transferase</fullName>
    </submittedName>
</protein>
<reference evidence="2 3" key="1">
    <citation type="submission" date="2019-04" db="EMBL/GenBank/DDBJ databases">
        <title>Chitiniphilus eburnea sp. nov., a novel chitinolytic bacterium isolated from aquaculture sludge.</title>
        <authorList>
            <person name="Sheng M."/>
        </authorList>
    </citation>
    <scope>NUCLEOTIDE SEQUENCE [LARGE SCALE GENOMIC DNA]</scope>
    <source>
        <strain evidence="2 3">HX-2-15</strain>
    </source>
</reference>
<dbReference type="GO" id="GO:0005829">
    <property type="term" value="C:cytosol"/>
    <property type="evidence" value="ECO:0007669"/>
    <property type="project" value="TreeGrafter"/>
</dbReference>
<dbReference type="PANTHER" id="PTHR11138">
    <property type="entry name" value="METHIONYL-TRNA FORMYLTRANSFERASE"/>
    <property type="match status" value="1"/>
</dbReference>
<dbReference type="RefSeq" id="WP_136771408.1">
    <property type="nucleotide sequence ID" value="NZ_SUMF01000001.1"/>
</dbReference>
<evidence type="ECO:0000259" key="1">
    <source>
        <dbReference type="Pfam" id="PF00551"/>
    </source>
</evidence>
<keyword evidence="2" id="KW-0808">Transferase</keyword>
<dbReference type="Proteomes" id="UP000310016">
    <property type="component" value="Unassembled WGS sequence"/>
</dbReference>
<dbReference type="EMBL" id="SUMF01000001">
    <property type="protein sequence ID" value="TJZ78893.1"/>
    <property type="molecule type" value="Genomic_DNA"/>
</dbReference>
<proteinExistence type="predicted"/>
<keyword evidence="3" id="KW-1185">Reference proteome</keyword>
<dbReference type="InterPro" id="IPR002376">
    <property type="entry name" value="Formyl_transf_N"/>
</dbReference>
<feature type="domain" description="Formyl transferase N-terminal" evidence="1">
    <location>
        <begin position="13"/>
        <end position="98"/>
    </location>
</feature>
<organism evidence="2 3">
    <name type="scientific">Chitiniphilus eburneus</name>
    <dbReference type="NCBI Taxonomy" id="2571148"/>
    <lineage>
        <taxon>Bacteria</taxon>
        <taxon>Pseudomonadati</taxon>
        <taxon>Pseudomonadota</taxon>
        <taxon>Betaproteobacteria</taxon>
        <taxon>Neisseriales</taxon>
        <taxon>Chitinibacteraceae</taxon>
        <taxon>Chitiniphilus</taxon>
    </lineage>
</organism>
<sequence length="162" mass="18593">MFGKNNIKFGVSYRYRHIIKKKEIDWFCGKLINLHIAVLPFGRGADPNIWSYLENTPKGVTIHIIDDGIDTGPILMQRHVDIDVWHDTLSSSYDKLSRVMEFLFINNCKNILNGKIEAEPQNNKEGSFHYSMEKEAYSHLWAEKGWETPVSDLIGKAIQPGS</sequence>
<dbReference type="Pfam" id="PF00551">
    <property type="entry name" value="Formyl_trans_N"/>
    <property type="match status" value="1"/>
</dbReference>
<dbReference type="PANTHER" id="PTHR11138:SF5">
    <property type="entry name" value="METHIONYL-TRNA FORMYLTRANSFERASE, MITOCHONDRIAL"/>
    <property type="match status" value="1"/>
</dbReference>
<dbReference type="InterPro" id="IPR036477">
    <property type="entry name" value="Formyl_transf_N_sf"/>
</dbReference>
<evidence type="ECO:0000313" key="2">
    <source>
        <dbReference type="EMBL" id="TJZ78893.1"/>
    </source>
</evidence>
<dbReference type="AlphaFoldDB" id="A0A4U0QBX9"/>
<dbReference type="GO" id="GO:0004479">
    <property type="term" value="F:methionyl-tRNA formyltransferase activity"/>
    <property type="evidence" value="ECO:0007669"/>
    <property type="project" value="TreeGrafter"/>
</dbReference>
<dbReference type="Gene3D" id="3.40.50.12230">
    <property type="match status" value="1"/>
</dbReference>
<name>A0A4U0QBX9_9NEIS</name>
<accession>A0A4U0QBX9</accession>
<gene>
    <name evidence="2" type="ORF">FAZ21_00995</name>
</gene>